<dbReference type="FunCoup" id="A0A0N1I7D4">
    <property type="interactions" value="1310"/>
</dbReference>
<proteinExistence type="inferred from homology"/>
<accession>A0A0N1I7D4</accession>
<dbReference type="NCBIfam" id="TIGR01934">
    <property type="entry name" value="MenG_MenH_UbiE"/>
    <property type="match status" value="1"/>
</dbReference>
<sequence length="405" mass="46064">MSFITRKTFRLLQIRNSTHSSCKLRQLSTETKATLNEESDKSKQTHFGFKTVNEEEKWKKVHEVFETVAEKYDVMNDAMSLGIHRIWKDIFIHRLAPTHGTKLLDVAGGTGDISFRYIDYLKNLGPAPENKQSSVTVCDINQAMLDVGKVRAQRQGYTKELSGVDVQWLCSDAEKLSLPDESFTAYTIAFGIRNCTHIDKVLEEAYRVLAPGGRFMCLEFSQLPNSGMQWLYDQYSFQIIPVLGQLIAGQWKPYQYLVESIRQFPDQAKFKSMIEDAGFRQFTSTSVTEPNPQLERPQPSEILWYDPKIRVSCAMSARVLPDGPSPAHAIPSIERDPILRHPDSHLQPSISNEPNPQWMKQKKSAKWAQSRGYGVAAPVQPPLVARYHCQTTSPSVRHPLHIVLD</sequence>
<gene>
    <name evidence="6" type="primary">coq5</name>
    <name evidence="7" type="ORF">RR48_03916</name>
</gene>
<protein>
    <recommendedName>
        <fullName evidence="6">2-methoxy-6-polyprenyl-1,4-benzoquinol methylase, mitochondrial</fullName>
        <ecNumber evidence="6">2.1.1.201</ecNumber>
    </recommendedName>
    <alternativeName>
        <fullName evidence="6">Ubiquinone biosynthesis methyltransferase COQ5</fullName>
    </alternativeName>
</protein>
<dbReference type="GO" id="GO:0031314">
    <property type="term" value="C:extrinsic component of mitochondrial inner membrane"/>
    <property type="evidence" value="ECO:0007669"/>
    <property type="project" value="UniProtKB-UniRule"/>
</dbReference>
<dbReference type="EC" id="2.1.1.201" evidence="6"/>
<comment type="pathway">
    <text evidence="6">Cofactor biosynthesis; ubiquinone biosynthesis.</text>
</comment>
<feature type="binding site" evidence="6">
    <location>
        <begin position="172"/>
        <end position="173"/>
    </location>
    <ligand>
        <name>S-adenosyl-L-methionine</name>
        <dbReference type="ChEBI" id="CHEBI:59789"/>
    </ligand>
</feature>
<comment type="catalytic activity">
    <reaction evidence="6">
        <text>a 2-methoxy-6-(all-trans-polyprenyl)benzene-1,4-diol + S-adenosyl-L-methionine = a 5-methoxy-2-methyl-3-(all-trans-polyprenyl)benzene-1,4-diol + S-adenosyl-L-homocysteine + H(+)</text>
        <dbReference type="Rhea" id="RHEA:28286"/>
        <dbReference type="Rhea" id="RHEA-COMP:10858"/>
        <dbReference type="Rhea" id="RHEA-COMP:10859"/>
        <dbReference type="ChEBI" id="CHEBI:15378"/>
        <dbReference type="ChEBI" id="CHEBI:57856"/>
        <dbReference type="ChEBI" id="CHEBI:59789"/>
        <dbReference type="ChEBI" id="CHEBI:84166"/>
        <dbReference type="ChEBI" id="CHEBI:84167"/>
        <dbReference type="EC" id="2.1.1.201"/>
    </reaction>
</comment>
<keyword evidence="6" id="KW-0496">Mitochondrion</keyword>
<organism evidence="7 8">
    <name type="scientific">Papilio machaon</name>
    <name type="common">Old World swallowtail butterfly</name>
    <dbReference type="NCBI Taxonomy" id="76193"/>
    <lineage>
        <taxon>Eukaryota</taxon>
        <taxon>Metazoa</taxon>
        <taxon>Ecdysozoa</taxon>
        <taxon>Arthropoda</taxon>
        <taxon>Hexapoda</taxon>
        <taxon>Insecta</taxon>
        <taxon>Pterygota</taxon>
        <taxon>Neoptera</taxon>
        <taxon>Endopterygota</taxon>
        <taxon>Lepidoptera</taxon>
        <taxon>Glossata</taxon>
        <taxon>Ditrysia</taxon>
        <taxon>Papilionoidea</taxon>
        <taxon>Papilionidae</taxon>
        <taxon>Papilioninae</taxon>
        <taxon>Papilio</taxon>
    </lineage>
</organism>
<dbReference type="FunFam" id="3.40.50.150:FF:000064">
    <property type="entry name" value="2-methoxy-6-polyprenyl-1,4-benzoquinol methylase, mitochondrial"/>
    <property type="match status" value="1"/>
</dbReference>
<dbReference type="InterPro" id="IPR004033">
    <property type="entry name" value="UbiE/COQ5_MeTrFase"/>
</dbReference>
<comment type="function">
    <text evidence="6">Methyltransferase required for the conversion of 2-polyprenyl-6-methoxy-1,4-benzoquinol (DDMQH2) to 2-polyprenyl-3-methyl-6-methoxy-1,4-benzoquinol (DMQH2).</text>
</comment>
<feature type="binding site" evidence="6">
    <location>
        <position position="139"/>
    </location>
    <ligand>
        <name>S-adenosyl-L-methionine</name>
        <dbReference type="ChEBI" id="CHEBI:59789"/>
    </ligand>
</feature>
<evidence type="ECO:0000313" key="8">
    <source>
        <dbReference type="Proteomes" id="UP000053240"/>
    </source>
</evidence>
<comment type="subcellular location">
    <subcellularLocation>
        <location evidence="6">Mitochondrion inner membrane</location>
        <topology evidence="6">Peripheral membrane protein</topology>
        <orientation evidence="6">Matrix side</orientation>
    </subcellularLocation>
</comment>
<dbReference type="EMBL" id="KQ460635">
    <property type="protein sequence ID" value="KPJ13415.1"/>
    <property type="molecule type" value="Genomic_DNA"/>
</dbReference>
<evidence type="ECO:0000256" key="5">
    <source>
        <dbReference type="ARBA" id="ARBA00046387"/>
    </source>
</evidence>
<reference evidence="7 8" key="1">
    <citation type="journal article" date="2015" name="Nat. Commun.">
        <title>Outbred genome sequencing and CRISPR/Cas9 gene editing in butterflies.</title>
        <authorList>
            <person name="Li X."/>
            <person name="Fan D."/>
            <person name="Zhang W."/>
            <person name="Liu G."/>
            <person name="Zhang L."/>
            <person name="Zhao L."/>
            <person name="Fang X."/>
            <person name="Chen L."/>
            <person name="Dong Y."/>
            <person name="Chen Y."/>
            <person name="Ding Y."/>
            <person name="Zhao R."/>
            <person name="Feng M."/>
            <person name="Zhu Y."/>
            <person name="Feng Y."/>
            <person name="Jiang X."/>
            <person name="Zhu D."/>
            <person name="Xiang H."/>
            <person name="Feng X."/>
            <person name="Li S."/>
            <person name="Wang J."/>
            <person name="Zhang G."/>
            <person name="Kronforst M.R."/>
            <person name="Wang W."/>
        </authorList>
    </citation>
    <scope>NUCLEOTIDE SEQUENCE [LARGE SCALE GENOMIC DNA]</scope>
    <source>
        <strain evidence="7">Ya'a_city_454_Pm</strain>
        <tissue evidence="7">Whole body</tissue>
    </source>
</reference>
<keyword evidence="6" id="KW-0472">Membrane</keyword>
<dbReference type="PROSITE" id="PS01183">
    <property type="entry name" value="UBIE_1"/>
    <property type="match status" value="1"/>
</dbReference>
<evidence type="ECO:0000313" key="7">
    <source>
        <dbReference type="EMBL" id="KPJ13415.1"/>
    </source>
</evidence>
<evidence type="ECO:0000256" key="2">
    <source>
        <dbReference type="ARBA" id="ARBA00022679"/>
    </source>
</evidence>
<dbReference type="STRING" id="76193.A0A0N1I7D4"/>
<dbReference type="InParanoid" id="A0A0N1I7D4"/>
<dbReference type="CDD" id="cd02440">
    <property type="entry name" value="AdoMet_MTases"/>
    <property type="match status" value="1"/>
</dbReference>
<dbReference type="SUPFAM" id="SSF53335">
    <property type="entry name" value="S-adenosyl-L-methionine-dependent methyltransferases"/>
    <property type="match status" value="1"/>
</dbReference>
<keyword evidence="2 6" id="KW-0808">Transferase</keyword>
<feature type="binding site" evidence="6">
    <location>
        <position position="110"/>
    </location>
    <ligand>
        <name>S-adenosyl-L-methionine</name>
        <dbReference type="ChEBI" id="CHEBI:59789"/>
    </ligand>
</feature>
<dbReference type="AlphaFoldDB" id="A0A0N1I7D4"/>
<evidence type="ECO:0000256" key="6">
    <source>
        <dbReference type="HAMAP-Rule" id="MF_03191"/>
    </source>
</evidence>
<dbReference type="InterPro" id="IPR023576">
    <property type="entry name" value="UbiE/COQ5_MeTrFase_CS"/>
</dbReference>
<keyword evidence="6" id="KW-0999">Mitochondrion inner membrane</keyword>
<keyword evidence="8" id="KW-1185">Reference proteome</keyword>
<dbReference type="Gene3D" id="3.40.50.150">
    <property type="entry name" value="Vaccinia Virus protein VP39"/>
    <property type="match status" value="1"/>
</dbReference>
<evidence type="ECO:0000256" key="4">
    <source>
        <dbReference type="ARBA" id="ARBA00022691"/>
    </source>
</evidence>
<evidence type="ECO:0000256" key="1">
    <source>
        <dbReference type="ARBA" id="ARBA00022603"/>
    </source>
</evidence>
<dbReference type="GO" id="GO:0008425">
    <property type="term" value="F:2-methoxy-6-polyprenyl-1,4-benzoquinol methyltransferase activity"/>
    <property type="evidence" value="ECO:0007669"/>
    <property type="project" value="UniProtKB-UniRule"/>
</dbReference>
<dbReference type="InterPro" id="IPR029063">
    <property type="entry name" value="SAM-dependent_MTases_sf"/>
</dbReference>
<dbReference type="PROSITE" id="PS51608">
    <property type="entry name" value="SAM_MT_UBIE"/>
    <property type="match status" value="1"/>
</dbReference>
<evidence type="ECO:0000256" key="3">
    <source>
        <dbReference type="ARBA" id="ARBA00022688"/>
    </source>
</evidence>
<comment type="similarity">
    <text evidence="6">Belongs to the class I-like SAM-binding methyltransferase superfamily. MenG/UbiE family.</text>
</comment>
<name>A0A0N1I7D4_PAPMA</name>
<dbReference type="UniPathway" id="UPA00232"/>
<dbReference type="Pfam" id="PF01209">
    <property type="entry name" value="Ubie_methyltran"/>
    <property type="match status" value="1"/>
</dbReference>
<dbReference type="PANTHER" id="PTHR43591">
    <property type="entry name" value="METHYLTRANSFERASE"/>
    <property type="match status" value="1"/>
</dbReference>
<keyword evidence="3 6" id="KW-0831">Ubiquinone biosynthesis</keyword>
<dbReference type="Proteomes" id="UP000053240">
    <property type="component" value="Unassembled WGS sequence"/>
</dbReference>
<dbReference type="HAMAP" id="MF_01813">
    <property type="entry name" value="MenG_UbiE_methyltr"/>
    <property type="match status" value="1"/>
</dbReference>
<keyword evidence="4 6" id="KW-0949">S-adenosyl-L-methionine</keyword>
<keyword evidence="1 6" id="KW-0489">Methyltransferase</keyword>
<comment type="subunit">
    <text evidence="5">Component of a multi-subunit COQ enzyme complex, composed of at least COQ3, COQ4, COQ5, COQ6, COQ7 and COQ9. Interacts with PYURF; the interaction is direct, stabilizes COQ5 protein and associates PYURF with COQ enzyme complex.</text>
</comment>
<comment type="caution">
    <text evidence="6">Lacks conserved residue(s) required for the propagation of feature annotation.</text>
</comment>
<dbReference type="PANTHER" id="PTHR43591:SF24">
    <property type="entry name" value="2-METHOXY-6-POLYPRENYL-1,4-BENZOQUINOL METHYLASE, MITOCHONDRIAL"/>
    <property type="match status" value="1"/>
</dbReference>
<dbReference type="GO" id="GO:0032259">
    <property type="term" value="P:methylation"/>
    <property type="evidence" value="ECO:0007669"/>
    <property type="project" value="UniProtKB-KW"/>
</dbReference>